<evidence type="ECO:0000313" key="4">
    <source>
        <dbReference type="EMBL" id="KAK6766836.1"/>
    </source>
</evidence>
<dbReference type="CDD" id="cd12087">
    <property type="entry name" value="TM_EGFR-like"/>
    <property type="match status" value="1"/>
</dbReference>
<evidence type="ECO:0000256" key="1">
    <source>
        <dbReference type="SAM" id="MobiDB-lite"/>
    </source>
</evidence>
<keyword evidence="2" id="KW-0812">Transmembrane</keyword>
<reference evidence="4 5" key="1">
    <citation type="submission" date="2023-08" db="EMBL/GenBank/DDBJ databases">
        <title>A Necator americanus chromosomal reference genome.</title>
        <authorList>
            <person name="Ilik V."/>
            <person name="Petrzelkova K.J."/>
            <person name="Pardy F."/>
            <person name="Fuh T."/>
            <person name="Niatou-Singa F.S."/>
            <person name="Gouil Q."/>
            <person name="Baker L."/>
            <person name="Ritchie M.E."/>
            <person name="Jex A.R."/>
            <person name="Gazzola D."/>
            <person name="Li H."/>
            <person name="Toshio Fujiwara R."/>
            <person name="Zhan B."/>
            <person name="Aroian R.V."/>
            <person name="Pafco B."/>
            <person name="Schwarz E.M."/>
        </authorList>
    </citation>
    <scope>NUCLEOTIDE SEQUENCE [LARGE SCALE GENOMIC DNA]</scope>
    <source>
        <strain evidence="4 5">Aroian</strain>
        <tissue evidence="4">Whole animal</tissue>
    </source>
</reference>
<accession>A0ABR1EW19</accession>
<dbReference type="Proteomes" id="UP001303046">
    <property type="component" value="Unassembled WGS sequence"/>
</dbReference>
<keyword evidence="2" id="KW-1133">Transmembrane helix</keyword>
<comment type="caution">
    <text evidence="4">The sequence shown here is derived from an EMBL/GenBank/DDBJ whole genome shotgun (WGS) entry which is preliminary data.</text>
</comment>
<sequence length="178" mass="19496">MSILLLLLICNMDICDAEPYLLIAETTSCAESPPCSHMLCYEHVQCFLASTLSPIVAGCRTPERELFCVCPSLPRQFSSLSSSYRKHGTTQSTMSTENSTTALSDSQEDGGGLSGGVIALIVIGVILAVVLIAVLVFFVVKLIRDRRRNHGEYRPQFEELHHAKDLPYLQPPAVEGLI</sequence>
<feature type="compositionally biased region" description="Polar residues" evidence="1">
    <location>
        <begin position="89"/>
        <end position="105"/>
    </location>
</feature>
<name>A0ABR1EW19_NECAM</name>
<evidence type="ECO:0000313" key="5">
    <source>
        <dbReference type="Proteomes" id="UP001303046"/>
    </source>
</evidence>
<dbReference type="EMBL" id="JAVFWL010000006">
    <property type="protein sequence ID" value="KAK6766836.1"/>
    <property type="molecule type" value="Genomic_DNA"/>
</dbReference>
<protein>
    <submittedName>
        <fullName evidence="4">Uncharacterized protein</fullName>
    </submittedName>
</protein>
<dbReference type="PANTHER" id="PTHR16861:SF4">
    <property type="entry name" value="SH3 DOMAIN PROTEIN (AFU_ORTHOLOGUE AFUA_1G13610)"/>
    <property type="match status" value="1"/>
</dbReference>
<keyword evidence="2" id="KW-0472">Membrane</keyword>
<evidence type="ECO:0000256" key="2">
    <source>
        <dbReference type="SAM" id="Phobius"/>
    </source>
</evidence>
<dbReference type="PANTHER" id="PTHR16861">
    <property type="entry name" value="GLYCOPROTEIN 38"/>
    <property type="match status" value="1"/>
</dbReference>
<keyword evidence="5" id="KW-1185">Reference proteome</keyword>
<feature type="transmembrane region" description="Helical" evidence="2">
    <location>
        <begin position="117"/>
        <end position="140"/>
    </location>
</feature>
<keyword evidence="3" id="KW-0732">Signal</keyword>
<feature type="signal peptide" evidence="3">
    <location>
        <begin position="1"/>
        <end position="17"/>
    </location>
</feature>
<feature type="region of interest" description="Disordered" evidence="1">
    <location>
        <begin position="88"/>
        <end position="107"/>
    </location>
</feature>
<gene>
    <name evidence="4" type="primary">Necator_chrX.g26402</name>
    <name evidence="4" type="ORF">RB195_026235</name>
</gene>
<feature type="chain" id="PRO_5046111064" evidence="3">
    <location>
        <begin position="18"/>
        <end position="178"/>
    </location>
</feature>
<proteinExistence type="predicted"/>
<organism evidence="4 5">
    <name type="scientific">Necator americanus</name>
    <name type="common">Human hookworm</name>
    <dbReference type="NCBI Taxonomy" id="51031"/>
    <lineage>
        <taxon>Eukaryota</taxon>
        <taxon>Metazoa</taxon>
        <taxon>Ecdysozoa</taxon>
        <taxon>Nematoda</taxon>
        <taxon>Chromadorea</taxon>
        <taxon>Rhabditida</taxon>
        <taxon>Rhabditina</taxon>
        <taxon>Rhabditomorpha</taxon>
        <taxon>Strongyloidea</taxon>
        <taxon>Ancylostomatidae</taxon>
        <taxon>Bunostominae</taxon>
        <taxon>Necator</taxon>
    </lineage>
</organism>
<evidence type="ECO:0000256" key="3">
    <source>
        <dbReference type="SAM" id="SignalP"/>
    </source>
</evidence>